<feature type="transmembrane region" description="Helical" evidence="1">
    <location>
        <begin position="82"/>
        <end position="102"/>
    </location>
</feature>
<keyword evidence="1" id="KW-0812">Transmembrane</keyword>
<keyword evidence="1" id="KW-0472">Membrane</keyword>
<reference evidence="2" key="1">
    <citation type="submission" date="2023-03" db="EMBL/GenBank/DDBJ databases">
        <title>Massive genome expansion in bonnet fungi (Mycena s.s.) driven by repeated elements and novel gene families across ecological guilds.</title>
        <authorList>
            <consortium name="Lawrence Berkeley National Laboratory"/>
            <person name="Harder C.B."/>
            <person name="Miyauchi S."/>
            <person name="Viragh M."/>
            <person name="Kuo A."/>
            <person name="Thoen E."/>
            <person name="Andreopoulos B."/>
            <person name="Lu D."/>
            <person name="Skrede I."/>
            <person name="Drula E."/>
            <person name="Henrissat B."/>
            <person name="Morin E."/>
            <person name="Kohler A."/>
            <person name="Barry K."/>
            <person name="LaButti K."/>
            <person name="Morin E."/>
            <person name="Salamov A."/>
            <person name="Lipzen A."/>
            <person name="Mereny Z."/>
            <person name="Hegedus B."/>
            <person name="Baldrian P."/>
            <person name="Stursova M."/>
            <person name="Weitz H."/>
            <person name="Taylor A."/>
            <person name="Grigoriev I.V."/>
            <person name="Nagy L.G."/>
            <person name="Martin F."/>
            <person name="Kauserud H."/>
        </authorList>
    </citation>
    <scope>NUCLEOTIDE SEQUENCE</scope>
    <source>
        <strain evidence="2">CBHHK200</strain>
    </source>
</reference>
<accession>A0AAD6T9H0</accession>
<comment type="caution">
    <text evidence="2">The sequence shown here is derived from an EMBL/GenBank/DDBJ whole genome shotgun (WGS) entry which is preliminary data.</text>
</comment>
<protein>
    <submittedName>
        <fullName evidence="2">Uncharacterized protein</fullName>
    </submittedName>
</protein>
<dbReference type="AlphaFoldDB" id="A0AAD6T9H0"/>
<sequence length="330" mass="37105">MGGHNRKKRQVTRQAAYSQEGKCMQLRHEKSTAAAHQFFHIPEMLLMELLPHCQLDSVMALAQTSHYAWDFVKAFFATKQRILLQAFIGTSNAVIAMFYWILEVSGSGMAGAFTSSLLAPPYNIELTLNLNLFVPRGNVFLWRDFLGSLKLPLDNDQPGVDRRYYHTTFSHVVFLGKGKGTTISISESRDNSVLTPLIGATTTLNTTICTAAKFYSLYADLLRQRCAIEGWFPTPAQKAVAIGKRGYRSSFSTMSWDHPCGLSCPVLWRHVRGLIGVGVFTWGGDRNQHDDFSEVGIPVTDNDFKWRLRDTCTNRHCQLRNTNYLSVAAP</sequence>
<evidence type="ECO:0000313" key="3">
    <source>
        <dbReference type="Proteomes" id="UP001218188"/>
    </source>
</evidence>
<gene>
    <name evidence="2" type="ORF">C8F04DRAFT_1252202</name>
</gene>
<evidence type="ECO:0000256" key="1">
    <source>
        <dbReference type="SAM" id="Phobius"/>
    </source>
</evidence>
<evidence type="ECO:0000313" key="2">
    <source>
        <dbReference type="EMBL" id="KAJ7042226.1"/>
    </source>
</evidence>
<dbReference type="EMBL" id="JARJCM010000013">
    <property type="protein sequence ID" value="KAJ7042226.1"/>
    <property type="molecule type" value="Genomic_DNA"/>
</dbReference>
<proteinExistence type="predicted"/>
<keyword evidence="1" id="KW-1133">Transmembrane helix</keyword>
<keyword evidence="3" id="KW-1185">Reference proteome</keyword>
<dbReference type="Proteomes" id="UP001218188">
    <property type="component" value="Unassembled WGS sequence"/>
</dbReference>
<organism evidence="2 3">
    <name type="scientific">Mycena alexandri</name>
    <dbReference type="NCBI Taxonomy" id="1745969"/>
    <lineage>
        <taxon>Eukaryota</taxon>
        <taxon>Fungi</taxon>
        <taxon>Dikarya</taxon>
        <taxon>Basidiomycota</taxon>
        <taxon>Agaricomycotina</taxon>
        <taxon>Agaricomycetes</taxon>
        <taxon>Agaricomycetidae</taxon>
        <taxon>Agaricales</taxon>
        <taxon>Marasmiineae</taxon>
        <taxon>Mycenaceae</taxon>
        <taxon>Mycena</taxon>
    </lineage>
</organism>
<name>A0AAD6T9H0_9AGAR</name>